<evidence type="ECO:0000313" key="1">
    <source>
        <dbReference type="EMBL" id="KRL92338.1"/>
    </source>
</evidence>
<dbReference type="Proteomes" id="UP000050816">
    <property type="component" value="Unassembled WGS sequence"/>
</dbReference>
<comment type="caution">
    <text evidence="1">The sequence shown here is derived from an EMBL/GenBank/DDBJ whole genome shotgun (WGS) entry which is preliminary data.</text>
</comment>
<dbReference type="EMBL" id="AZFK01000005">
    <property type="protein sequence ID" value="KRL92338.1"/>
    <property type="molecule type" value="Genomic_DNA"/>
</dbReference>
<accession>A0A0R1UNB8</accession>
<name>A0A0R1UNB8_9LACO</name>
<dbReference type="PATRIC" id="fig|1423760.3.peg.2086"/>
<evidence type="ECO:0000313" key="2">
    <source>
        <dbReference type="Proteomes" id="UP000050816"/>
    </source>
</evidence>
<organism evidence="1 2">
    <name type="scientific">Limosilactobacillus ingluviei DSM 15946</name>
    <dbReference type="NCBI Taxonomy" id="1423760"/>
    <lineage>
        <taxon>Bacteria</taxon>
        <taxon>Bacillati</taxon>
        <taxon>Bacillota</taxon>
        <taxon>Bacilli</taxon>
        <taxon>Lactobacillales</taxon>
        <taxon>Lactobacillaceae</taxon>
        <taxon>Limosilactobacillus</taxon>
    </lineage>
</organism>
<gene>
    <name evidence="1" type="ORF">FC43_GL001992</name>
</gene>
<evidence type="ECO:0008006" key="3">
    <source>
        <dbReference type="Google" id="ProtNLM"/>
    </source>
</evidence>
<protein>
    <recommendedName>
        <fullName evidence="3">DUF4868 domain-containing protein</fullName>
    </recommendedName>
</protein>
<dbReference type="AlphaFoldDB" id="A0A0R1UNB8"/>
<sequence>MNFVENEKLKDNVKAVSVGSITEDVELFKKSLKENNYSVSFYFEYSKNGINKIENFAYANATLDEDTSKSMLQRFIYTFKESKLNKKQIQKFDILKNNKDTIYYLNKNERNNSKSLVEKLEDDNFVPSEDLTVLGNLENVKGAIAKVCIGTNDPYYLFIKVDNFNAFKKKRLSSGFMGNLTNDGIEKLDDNHLYFGIKNNISFYYSQGVYIINTHSDFEKMLFLSSEYNSIAKENIKHLKTDFPDVFKNIDKIDEALKGKSSSIFTRMLARVSISSLKERFKEENIQQTFNDIDKEIINNKKFHDSFKGLEMDKKDLTITYSEEGKFGFAALLSDRPSRTILLKRDFME</sequence>
<reference evidence="1 2" key="1">
    <citation type="journal article" date="2015" name="Genome Announc.">
        <title>Expanding the biotechnology potential of lactobacilli through comparative genomics of 213 strains and associated genera.</title>
        <authorList>
            <person name="Sun Z."/>
            <person name="Harris H.M."/>
            <person name="McCann A."/>
            <person name="Guo C."/>
            <person name="Argimon S."/>
            <person name="Zhang W."/>
            <person name="Yang X."/>
            <person name="Jeffery I.B."/>
            <person name="Cooney J.C."/>
            <person name="Kagawa T.F."/>
            <person name="Liu W."/>
            <person name="Song Y."/>
            <person name="Salvetti E."/>
            <person name="Wrobel A."/>
            <person name="Rasinkangas P."/>
            <person name="Parkhill J."/>
            <person name="Rea M.C."/>
            <person name="O'Sullivan O."/>
            <person name="Ritari J."/>
            <person name="Douillard F.P."/>
            <person name="Paul Ross R."/>
            <person name="Yang R."/>
            <person name="Briner A.E."/>
            <person name="Felis G.E."/>
            <person name="de Vos W.M."/>
            <person name="Barrangou R."/>
            <person name="Klaenhammer T.R."/>
            <person name="Caufield P.W."/>
            <person name="Cui Y."/>
            <person name="Zhang H."/>
            <person name="O'Toole P.W."/>
        </authorList>
    </citation>
    <scope>NUCLEOTIDE SEQUENCE [LARGE SCALE GENOMIC DNA]</scope>
    <source>
        <strain evidence="1 2">DSM 15946</strain>
    </source>
</reference>
<proteinExistence type="predicted"/>